<evidence type="ECO:0000256" key="4">
    <source>
        <dbReference type="ARBA" id="ARBA00023027"/>
    </source>
</evidence>
<keyword evidence="5" id="KW-0496">Mitochondrion</keyword>
<comment type="subcellular location">
    <subcellularLocation>
        <location evidence="1">Mitochondrion</location>
    </subcellularLocation>
</comment>
<evidence type="ECO:0000259" key="7">
    <source>
        <dbReference type="PROSITE" id="PS50305"/>
    </source>
</evidence>
<dbReference type="EMBL" id="KN818230">
    <property type="protein sequence ID" value="KIL67902.1"/>
    <property type="molecule type" value="Genomic_DNA"/>
</dbReference>
<dbReference type="InterPro" id="IPR026590">
    <property type="entry name" value="Ssirtuin_cat_dom"/>
</dbReference>
<dbReference type="GO" id="GO:0070403">
    <property type="term" value="F:NAD+ binding"/>
    <property type="evidence" value="ECO:0007669"/>
    <property type="project" value="InterPro"/>
</dbReference>
<evidence type="ECO:0000256" key="6">
    <source>
        <dbReference type="PROSITE-ProRule" id="PRU00236"/>
    </source>
</evidence>
<comment type="similarity">
    <text evidence="2">Belongs to the sirtuin family. Class I subfamily.</text>
</comment>
<dbReference type="PANTHER" id="PTHR11085">
    <property type="entry name" value="NAD-DEPENDENT PROTEIN DEACYLASE SIRTUIN-5, MITOCHONDRIAL-RELATED"/>
    <property type="match status" value="1"/>
</dbReference>
<dbReference type="STRING" id="946122.A0A0C2X1A8"/>
<dbReference type="SUPFAM" id="SSF52467">
    <property type="entry name" value="DHS-like NAD/FAD-binding domain"/>
    <property type="match status" value="1"/>
</dbReference>
<dbReference type="PROSITE" id="PS50305">
    <property type="entry name" value="SIRTUIN"/>
    <property type="match status" value="1"/>
</dbReference>
<comment type="caution">
    <text evidence="6">Lacks conserved residue(s) required for the propagation of feature annotation.</text>
</comment>
<dbReference type="Proteomes" id="UP000054549">
    <property type="component" value="Unassembled WGS sequence"/>
</dbReference>
<keyword evidence="3" id="KW-0808">Transferase</keyword>
<name>A0A0C2X1A8_AMAMK</name>
<proteinExistence type="inferred from homology"/>
<evidence type="ECO:0000256" key="1">
    <source>
        <dbReference type="ARBA" id="ARBA00004173"/>
    </source>
</evidence>
<gene>
    <name evidence="8" type="ORF">M378DRAFT_159111</name>
</gene>
<organism evidence="8 9">
    <name type="scientific">Amanita muscaria (strain Koide BX008)</name>
    <dbReference type="NCBI Taxonomy" id="946122"/>
    <lineage>
        <taxon>Eukaryota</taxon>
        <taxon>Fungi</taxon>
        <taxon>Dikarya</taxon>
        <taxon>Basidiomycota</taxon>
        <taxon>Agaricomycotina</taxon>
        <taxon>Agaricomycetes</taxon>
        <taxon>Agaricomycetidae</taxon>
        <taxon>Agaricales</taxon>
        <taxon>Pluteineae</taxon>
        <taxon>Amanitaceae</taxon>
        <taxon>Amanita</taxon>
    </lineage>
</organism>
<dbReference type="GO" id="GO:0005739">
    <property type="term" value="C:mitochondrion"/>
    <property type="evidence" value="ECO:0007669"/>
    <property type="project" value="UniProtKB-SubCell"/>
</dbReference>
<feature type="domain" description="Deacetylase sirtuin-type" evidence="7">
    <location>
        <begin position="1"/>
        <end position="297"/>
    </location>
</feature>
<dbReference type="HOGENOM" id="CLU_023643_3_1_1"/>
<evidence type="ECO:0000256" key="2">
    <source>
        <dbReference type="ARBA" id="ARBA00006924"/>
    </source>
</evidence>
<dbReference type="InterPro" id="IPR050134">
    <property type="entry name" value="NAD-dep_sirtuin_deacylases"/>
</dbReference>
<dbReference type="Pfam" id="PF02146">
    <property type="entry name" value="SIR2"/>
    <property type="match status" value="1"/>
</dbReference>
<evidence type="ECO:0000256" key="3">
    <source>
        <dbReference type="ARBA" id="ARBA00022679"/>
    </source>
</evidence>
<evidence type="ECO:0000313" key="8">
    <source>
        <dbReference type="EMBL" id="KIL67902.1"/>
    </source>
</evidence>
<evidence type="ECO:0000313" key="9">
    <source>
        <dbReference type="Proteomes" id="UP000054549"/>
    </source>
</evidence>
<keyword evidence="9" id="KW-1185">Reference proteome</keyword>
<evidence type="ECO:0000256" key="5">
    <source>
        <dbReference type="ARBA" id="ARBA00023128"/>
    </source>
</evidence>
<keyword evidence="4" id="KW-0520">NAD</keyword>
<dbReference type="InParanoid" id="A0A0C2X1A8"/>
<reference evidence="8 9" key="1">
    <citation type="submission" date="2014-04" db="EMBL/GenBank/DDBJ databases">
        <title>Evolutionary Origins and Diversification of the Mycorrhizal Mutualists.</title>
        <authorList>
            <consortium name="DOE Joint Genome Institute"/>
            <consortium name="Mycorrhizal Genomics Consortium"/>
            <person name="Kohler A."/>
            <person name="Kuo A."/>
            <person name="Nagy L.G."/>
            <person name="Floudas D."/>
            <person name="Copeland A."/>
            <person name="Barry K.W."/>
            <person name="Cichocki N."/>
            <person name="Veneault-Fourrey C."/>
            <person name="LaButti K."/>
            <person name="Lindquist E.A."/>
            <person name="Lipzen A."/>
            <person name="Lundell T."/>
            <person name="Morin E."/>
            <person name="Murat C."/>
            <person name="Riley R."/>
            <person name="Ohm R."/>
            <person name="Sun H."/>
            <person name="Tunlid A."/>
            <person name="Henrissat B."/>
            <person name="Grigoriev I.V."/>
            <person name="Hibbett D.S."/>
            <person name="Martin F."/>
        </authorList>
    </citation>
    <scope>NUCLEOTIDE SEQUENCE [LARGE SCALE GENOMIC DNA]</scope>
    <source>
        <strain evidence="8 9">Koide BX008</strain>
    </source>
</reference>
<dbReference type="InterPro" id="IPR003000">
    <property type="entry name" value="Sirtuin"/>
</dbReference>
<dbReference type="GO" id="GO:0017136">
    <property type="term" value="F:histone deacetylase activity, NAD-dependent"/>
    <property type="evidence" value="ECO:0007669"/>
    <property type="project" value="TreeGrafter"/>
</dbReference>
<accession>A0A0C2X1A8</accession>
<dbReference type="PANTHER" id="PTHR11085:SF10">
    <property type="entry name" value="NAD-DEPENDENT PROTEIN DEACYLASE SIRTUIN-5, MITOCHONDRIAL-RELATED"/>
    <property type="match status" value="1"/>
</dbReference>
<dbReference type="Gene3D" id="3.40.50.1220">
    <property type="entry name" value="TPP-binding domain"/>
    <property type="match status" value="1"/>
</dbReference>
<dbReference type="GO" id="GO:0005634">
    <property type="term" value="C:nucleus"/>
    <property type="evidence" value="ECO:0007669"/>
    <property type="project" value="TreeGrafter"/>
</dbReference>
<dbReference type="InterPro" id="IPR026591">
    <property type="entry name" value="Sirtuin_cat_small_dom_sf"/>
</dbReference>
<dbReference type="InterPro" id="IPR029035">
    <property type="entry name" value="DHS-like_NAD/FAD-binding_dom"/>
</dbReference>
<dbReference type="OrthoDB" id="424302at2759"/>
<protein>
    <recommendedName>
        <fullName evidence="7">Deacetylase sirtuin-type domain-containing protein</fullName>
    </recommendedName>
</protein>
<dbReference type="Gene3D" id="3.30.1600.10">
    <property type="entry name" value="SIR2/SIRT2 'Small Domain"/>
    <property type="match status" value="1"/>
</dbReference>
<dbReference type="AlphaFoldDB" id="A0A0C2X1A8"/>
<sequence length="301" mass="32955">MAPSADKETFRELLASSRNIIIISGAGLSAPSGIPTYRGSSNSLWVQNSISFGTPEQFRINASASWKFYHLRRLICLSAKPNNAHRVLAVLNNPPTLSRIAPLAQQPLLHITQNIDESSLRVLDALPQDVQDIANEHTIQIHGSILRTRCTSCQHVLHSYDPFLAPALKDVQADDELQDIPVDKLPKRGGDSWAGSNRYGRCGGLLRPDVIWFGEVPPQLGEVARKITWCDLLIVVGTSALVKPASEFPSQVKHHGGKVAIFNMNRSEGDEEADFLFLGGCEETLADVLGVGEDIADFWTS</sequence>